<dbReference type="PANTHER" id="PTHR45766:SF6">
    <property type="entry name" value="SWI_SNF-RELATED MATRIX-ASSOCIATED ACTIN-DEPENDENT REGULATOR OF CHROMATIN SUBFAMILY A-LIKE PROTEIN 1"/>
    <property type="match status" value="1"/>
</dbReference>
<dbReference type="InterPro" id="IPR000330">
    <property type="entry name" value="SNF2_N"/>
</dbReference>
<dbReference type="SUPFAM" id="SSF52540">
    <property type="entry name" value="P-loop containing nucleoside triphosphate hydrolases"/>
    <property type="match status" value="2"/>
</dbReference>
<dbReference type="PROSITE" id="PS51192">
    <property type="entry name" value="HELICASE_ATP_BIND_1"/>
    <property type="match status" value="1"/>
</dbReference>
<name>A0A3R8L271_9FIRM</name>
<comment type="caution">
    <text evidence="5">The sequence shown here is derived from an EMBL/GenBank/DDBJ whole genome shotgun (WGS) entry which is preliminary data.</text>
</comment>
<dbReference type="InterPro" id="IPR027417">
    <property type="entry name" value="P-loop_NTPase"/>
</dbReference>
<dbReference type="GO" id="GO:0005524">
    <property type="term" value="F:ATP binding"/>
    <property type="evidence" value="ECO:0007669"/>
    <property type="project" value="InterPro"/>
</dbReference>
<dbReference type="Pfam" id="PF00176">
    <property type="entry name" value="SNF2-rel_dom"/>
    <property type="match status" value="2"/>
</dbReference>
<organism evidence="5 6">
    <name type="scientific">Schaedlerella arabinosiphila</name>
    <dbReference type="NCBI Taxonomy" id="2044587"/>
    <lineage>
        <taxon>Bacteria</taxon>
        <taxon>Bacillati</taxon>
        <taxon>Bacillota</taxon>
        <taxon>Clostridia</taxon>
        <taxon>Lachnospirales</taxon>
        <taxon>Lachnospiraceae</taxon>
        <taxon>Schaedlerella</taxon>
    </lineage>
</organism>
<reference evidence="5" key="1">
    <citation type="submission" date="2018-10" db="EMBL/GenBank/DDBJ databases">
        <title>Schaedlerella arabinophila gen. nov. sp. nov., isolated from the mouse intestinal tract and comparative analysis with the genome of the closely related altered Schaedler flora strain ASF502.</title>
        <authorList>
            <person name="Miyake S."/>
            <person name="Soh M."/>
            <person name="Seedorf H."/>
        </authorList>
    </citation>
    <scope>NUCLEOTIDE SEQUENCE [LARGE SCALE GENOMIC DNA]</scope>
    <source>
        <strain evidence="5">DSM 106076</strain>
    </source>
</reference>
<evidence type="ECO:0000313" key="6">
    <source>
        <dbReference type="Proteomes" id="UP000274920"/>
    </source>
</evidence>
<dbReference type="SMART" id="SM00487">
    <property type="entry name" value="DEXDc"/>
    <property type="match status" value="1"/>
</dbReference>
<feature type="coiled-coil region" evidence="2">
    <location>
        <begin position="380"/>
        <end position="407"/>
    </location>
</feature>
<keyword evidence="2" id="KW-0175">Coiled coil</keyword>
<evidence type="ECO:0000259" key="4">
    <source>
        <dbReference type="PROSITE" id="PS51194"/>
    </source>
</evidence>
<dbReference type="InterPro" id="IPR049730">
    <property type="entry name" value="SNF2/RAD54-like_C"/>
</dbReference>
<evidence type="ECO:0000259" key="3">
    <source>
        <dbReference type="PROSITE" id="PS51192"/>
    </source>
</evidence>
<evidence type="ECO:0000256" key="2">
    <source>
        <dbReference type="SAM" id="Coils"/>
    </source>
</evidence>
<dbReference type="CDD" id="cd18793">
    <property type="entry name" value="SF2_C_SNF"/>
    <property type="match status" value="1"/>
</dbReference>
<keyword evidence="6" id="KW-1185">Reference proteome</keyword>
<gene>
    <name evidence="5" type="ORF">EBB54_20370</name>
</gene>
<protein>
    <recommendedName>
        <fullName evidence="7">Helicase</fullName>
    </recommendedName>
</protein>
<evidence type="ECO:0000256" key="1">
    <source>
        <dbReference type="ARBA" id="ARBA00022801"/>
    </source>
</evidence>
<evidence type="ECO:0008006" key="7">
    <source>
        <dbReference type="Google" id="ProtNLM"/>
    </source>
</evidence>
<dbReference type="PANTHER" id="PTHR45766">
    <property type="entry name" value="DNA ANNEALING HELICASE AND ENDONUCLEASE ZRANB3 FAMILY MEMBER"/>
    <property type="match status" value="1"/>
</dbReference>
<dbReference type="Proteomes" id="UP000274920">
    <property type="component" value="Unassembled WGS sequence"/>
</dbReference>
<dbReference type="AlphaFoldDB" id="A0A3R8L271"/>
<dbReference type="Gene3D" id="3.40.50.300">
    <property type="entry name" value="P-loop containing nucleotide triphosphate hydrolases"/>
    <property type="match status" value="1"/>
</dbReference>
<dbReference type="Gene3D" id="3.40.50.10810">
    <property type="entry name" value="Tandem AAA-ATPase domain"/>
    <property type="match status" value="1"/>
</dbReference>
<dbReference type="PROSITE" id="PS51194">
    <property type="entry name" value="HELICASE_CTER"/>
    <property type="match status" value="1"/>
</dbReference>
<dbReference type="InterPro" id="IPR014001">
    <property type="entry name" value="Helicase_ATP-bd"/>
</dbReference>
<keyword evidence="1" id="KW-0378">Hydrolase</keyword>
<feature type="domain" description="Helicase ATP-binding" evidence="3">
    <location>
        <begin position="185"/>
        <end position="330"/>
    </location>
</feature>
<evidence type="ECO:0000313" key="5">
    <source>
        <dbReference type="EMBL" id="RRK33439.1"/>
    </source>
</evidence>
<dbReference type="EMBL" id="RHJS01000002">
    <property type="protein sequence ID" value="RRK33439.1"/>
    <property type="molecule type" value="Genomic_DNA"/>
</dbReference>
<proteinExistence type="predicted"/>
<feature type="domain" description="Helicase C-terminal" evidence="4">
    <location>
        <begin position="571"/>
        <end position="730"/>
    </location>
</feature>
<dbReference type="InterPro" id="IPR001650">
    <property type="entry name" value="Helicase_C-like"/>
</dbReference>
<dbReference type="Pfam" id="PF00271">
    <property type="entry name" value="Helicase_C"/>
    <property type="match status" value="1"/>
</dbReference>
<dbReference type="SMART" id="SM00490">
    <property type="entry name" value="HELICc"/>
    <property type="match status" value="1"/>
</dbReference>
<dbReference type="GO" id="GO:0016787">
    <property type="term" value="F:hydrolase activity"/>
    <property type="evidence" value="ECO:0007669"/>
    <property type="project" value="UniProtKB-KW"/>
</dbReference>
<sequence>MMIKKGVFVRCPIDHEYPQDPRIFATGKVVSVNEFNETAHISFSDPFGYRKFFEYIPDEVKEAPIFALDHCHLFKGAQVMYEQKPAVVVEYKTREDEGFDYYIQDSDSKEYLCVNEEKLTASFFSGAADPVRQLVKYEFQNPCWYLGRQIVKDTMNILDNSIFGFKELAGCKIYLKAFQVNTIMRCLQTEKCRYMLADEVGLGKTIEACSILKIFLSNKAGKNILIVVPSALAAQWKTELLFKFGILEGVNENDHFLSIETIEELETADCNFKWDFVIVDEVHNCIRESEDYEKVHILSRNAENTILLSATPIQQRKEEYLKLLRLIQPSIYDDIDIEEFTELVNKQNHIAQLTHSLLDDIDSLRNELLPEVEEEDPHENEDVQDQLEELEETLNDLSDLIGDATLNKMIAAIDTDKEDFGLYDMQVVISYVCDNYQIERSIIRGRRAILGIYPKEEDGEFAERRLVEITYSLGDSVNYYEYEAYRTLKEWIVQNQGEVTSAEIEREIQPILEAFFSSPWAYRARLEEIYGNNTSIPENVWKSADRWVEDEDEILQSMTEALDDVESHPSRLIKIVSYIETELLDKKVVVFTDHAETFDVYGKVLYDTFGDEVASFFTNMDRDEAEINIYRFQSDSTCKILLCDKSGGEGRNLQIADYVIHVDLPWNINTIEQRIGRLDRMGRDVQIPVTSVVIHTIESYEDQLFNFWNEGLNVFGQSLSGLEIIMNDINHKIIDSIRTDFEFGLYRLVPELIKEAGQMRETVQREQIFDTAALRYRPLYNQLEQLLSDYQFNENALFAQTMMSWASLAGFGTVHQNKDSGLVAFDENNFSIRSAQNSFLIPPSWDNYLNKKQNEIAIRVQRGLEEDKQKNILRNNRIIKGSFDRDIAIKNDYIHFYAPGDEIFDCITDNAMHSYKGMATAIAALSSVEWRGFIYTFSVEPNERLLLDEGISLYALGLFRQYLATSIQVIPVAFTAYADVPVKMVLSEHRRIAQTGYFDQNDTIEHLGRRGFGNVFLNIPKKFKCSNIDWFRSYFPEERWEKLVMQGSKIARKKAIEKFKGESNISGAKEMINQILSTHEAKADYYGIQSDESMELMKKQYEIIYNSLCKPIIRMESACYMWLVKK</sequence>
<dbReference type="InterPro" id="IPR038718">
    <property type="entry name" value="SNF2-like_sf"/>
</dbReference>
<accession>A0A3R8L271</accession>